<reference evidence="2 3" key="1">
    <citation type="submission" date="2017-06" db="EMBL/GenBank/DDBJ databases">
        <title>Draft genome sequence of a variant of Elsinoe murrayae.</title>
        <authorList>
            <person name="Cheng Q."/>
        </authorList>
    </citation>
    <scope>NUCLEOTIDE SEQUENCE [LARGE SCALE GENOMIC DNA]</scope>
    <source>
        <strain evidence="2 3">CQ-2017a</strain>
    </source>
</reference>
<dbReference type="EMBL" id="NKHZ01000032">
    <property type="protein sequence ID" value="PNS19215.1"/>
    <property type="molecule type" value="Genomic_DNA"/>
</dbReference>
<comment type="caution">
    <text evidence="2">The sequence shown here is derived from an EMBL/GenBank/DDBJ whole genome shotgun (WGS) entry which is preliminary data.</text>
</comment>
<name>A0A2K1QVX5_9PEZI</name>
<feature type="region of interest" description="Disordered" evidence="1">
    <location>
        <begin position="204"/>
        <end position="232"/>
    </location>
</feature>
<protein>
    <submittedName>
        <fullName evidence="2">Uncharacterized protein</fullName>
    </submittedName>
</protein>
<evidence type="ECO:0000313" key="3">
    <source>
        <dbReference type="Proteomes" id="UP000243797"/>
    </source>
</evidence>
<dbReference type="OrthoDB" id="3934332at2759"/>
<accession>A0A2K1QVX5</accession>
<organism evidence="2 3">
    <name type="scientific">Sphaceloma murrayae</name>
    <dbReference type="NCBI Taxonomy" id="2082308"/>
    <lineage>
        <taxon>Eukaryota</taxon>
        <taxon>Fungi</taxon>
        <taxon>Dikarya</taxon>
        <taxon>Ascomycota</taxon>
        <taxon>Pezizomycotina</taxon>
        <taxon>Dothideomycetes</taxon>
        <taxon>Dothideomycetidae</taxon>
        <taxon>Myriangiales</taxon>
        <taxon>Elsinoaceae</taxon>
        <taxon>Sphaceloma</taxon>
    </lineage>
</organism>
<dbReference type="Proteomes" id="UP000243797">
    <property type="component" value="Unassembled WGS sequence"/>
</dbReference>
<feature type="region of interest" description="Disordered" evidence="1">
    <location>
        <begin position="138"/>
        <end position="162"/>
    </location>
</feature>
<dbReference type="AlphaFoldDB" id="A0A2K1QVX5"/>
<gene>
    <name evidence="2" type="ORF">CAC42_2392</name>
</gene>
<feature type="region of interest" description="Disordered" evidence="1">
    <location>
        <begin position="180"/>
        <end position="199"/>
    </location>
</feature>
<evidence type="ECO:0000256" key="1">
    <source>
        <dbReference type="SAM" id="MobiDB-lite"/>
    </source>
</evidence>
<sequence length="370" mass="41098">MAYVPPWKRKEITAPADDLTQDVPPGHRAAGEHRTQHNVDTFAAADIMSHYYPNAKEDARPDRNGVVCIQRATLNGSAEKPSDLVFVLLHTNANPQFYPDGKIYVKSMLHLLKAWRPKTTGVTIDQFAEVRGLGIKAPSTSSVTDMQTKHATSTGPAGILTAEGTVDGTEVPQVQATNALVGESEHPPKNPGDTDTSNQNMTVEQYTSSQPIDSPLKATREDRSDGRAVQADADGSDLMQSHVAVYDQVSRGRGNKDGDMFRFVGYHKVTSVNFCLPHSQKLKDLLQHKWTWKDRHGNEVAKQRDISKWQESFKWEWAEIQLEKDDEFEKEVGPPKIKKKTSAKGTGTHDTGKSVNELLQEMRLQDSSTL</sequence>
<evidence type="ECO:0000313" key="2">
    <source>
        <dbReference type="EMBL" id="PNS19215.1"/>
    </source>
</evidence>
<keyword evidence="3" id="KW-1185">Reference proteome</keyword>
<feature type="compositionally biased region" description="Polar residues" evidence="1">
    <location>
        <begin position="138"/>
        <end position="155"/>
    </location>
</feature>
<proteinExistence type="predicted"/>
<feature type="region of interest" description="Disordered" evidence="1">
    <location>
        <begin position="13"/>
        <end position="32"/>
    </location>
</feature>
<feature type="region of interest" description="Disordered" evidence="1">
    <location>
        <begin position="326"/>
        <end position="370"/>
    </location>
</feature>
<dbReference type="InParanoid" id="A0A2K1QVX5"/>